<dbReference type="Proteomes" id="UP001168694">
    <property type="component" value="Unassembled WGS sequence"/>
</dbReference>
<keyword evidence="2" id="KW-1185">Reference proteome</keyword>
<accession>A0ABT8E5H5</accession>
<name>A0ABT8E5H5_9BACL</name>
<comment type="caution">
    <text evidence="1">The sequence shown here is derived from an EMBL/GenBank/DDBJ whole genome shotgun (WGS) entry which is preliminary data.</text>
</comment>
<dbReference type="EMBL" id="JAUHLN010000002">
    <property type="protein sequence ID" value="MDN4073141.1"/>
    <property type="molecule type" value="Genomic_DNA"/>
</dbReference>
<organism evidence="1 2">
    <name type="scientific">Fictibacillus terranigra</name>
    <dbReference type="NCBI Taxonomy" id="3058424"/>
    <lineage>
        <taxon>Bacteria</taxon>
        <taxon>Bacillati</taxon>
        <taxon>Bacillota</taxon>
        <taxon>Bacilli</taxon>
        <taxon>Bacillales</taxon>
        <taxon>Fictibacillaceae</taxon>
        <taxon>Fictibacillus</taxon>
    </lineage>
</organism>
<proteinExistence type="predicted"/>
<gene>
    <name evidence="1" type="ORF">QYF49_08980</name>
</gene>
<dbReference type="RefSeq" id="WP_290399284.1">
    <property type="nucleotide sequence ID" value="NZ_JAUHLN010000002.1"/>
</dbReference>
<evidence type="ECO:0000313" key="2">
    <source>
        <dbReference type="Proteomes" id="UP001168694"/>
    </source>
</evidence>
<protein>
    <submittedName>
        <fullName evidence="1">Uncharacterized protein</fullName>
    </submittedName>
</protein>
<reference evidence="1" key="1">
    <citation type="submission" date="2023-06" db="EMBL/GenBank/DDBJ databases">
        <title>Draft Genome Sequences of Representative Paenibacillus Polymyxa, Bacillus cereus, Fictibacillus sp., and Brevibacillus agri Strains Isolated from Amazonian Dark Earth.</title>
        <authorList>
            <person name="Pellegrinetti T.A."/>
            <person name="Cunha I.C.M."/>
            <person name="Chaves M.G."/>
            <person name="Freitas A.S."/>
            <person name="Silva A.V.R."/>
            <person name="Tsai S.M."/>
            <person name="Mendes L.W."/>
        </authorList>
    </citation>
    <scope>NUCLEOTIDE SEQUENCE</scope>
    <source>
        <strain evidence="1">CENA-BCM004</strain>
    </source>
</reference>
<sequence>MSKIKNVVLWTAAIFFLFFAWSDYVKGQLTLSRLEGRVLEKSYSELAVDRGTNFVSVPRYTIRLSSGQAVTVSSPDFHSIKQGDHVLFIKQNGSISLYKRESRS</sequence>
<evidence type="ECO:0000313" key="1">
    <source>
        <dbReference type="EMBL" id="MDN4073141.1"/>
    </source>
</evidence>